<gene>
    <name evidence="3" type="ORF">CKAN_02012300</name>
</gene>
<dbReference type="Pfam" id="PF12776">
    <property type="entry name" value="Myb_DNA-bind_3"/>
    <property type="match status" value="1"/>
</dbReference>
<dbReference type="PANTHER" id="PTHR46929:SF33">
    <property type="entry name" value="L10-INTERACTING MYB DOMAIN-CONTAINING PROTEIN-LIKE ISOFORM X1"/>
    <property type="match status" value="1"/>
</dbReference>
<comment type="caution">
    <text evidence="3">The sequence shown here is derived from an EMBL/GenBank/DDBJ whole genome shotgun (WGS) entry which is preliminary data.</text>
</comment>
<proteinExistence type="predicted"/>
<accession>A0A3S3QV24</accession>
<feature type="region of interest" description="Disordered" evidence="1">
    <location>
        <begin position="162"/>
        <end position="193"/>
    </location>
</feature>
<evidence type="ECO:0000313" key="4">
    <source>
        <dbReference type="Proteomes" id="UP000283530"/>
    </source>
</evidence>
<dbReference type="OrthoDB" id="3186724at2759"/>
<dbReference type="Proteomes" id="UP000283530">
    <property type="component" value="Unassembled WGS sequence"/>
</dbReference>
<dbReference type="EMBL" id="QPKB01000008">
    <property type="protein sequence ID" value="RWR90989.1"/>
    <property type="molecule type" value="Genomic_DNA"/>
</dbReference>
<dbReference type="PANTHER" id="PTHR46929">
    <property type="entry name" value="EXPRESSED PROTEIN"/>
    <property type="match status" value="1"/>
</dbReference>
<name>A0A3S3QV24_9MAGN</name>
<sequence>MTTQSNSQGPRSDKSSSKNIKWPTRQDEMLIYFMREQCKEGKSIPGGFTTEGWSEITKQMKTQFSTDFNKDKLKNHFKSFKKWYSVMKTLLNWSGFGWDVDTKMAHPDATMYRLKRLPDYFHLAEIFGDSIADGRAGFALNDPQTPPQDNGGEDEIDVNVTQDEVGEDHVSSRKRRNAALGGSSRQMTKRQCGGDCGGKCWLNSRCTR</sequence>
<evidence type="ECO:0000313" key="3">
    <source>
        <dbReference type="EMBL" id="RWR90989.1"/>
    </source>
</evidence>
<reference evidence="3 4" key="1">
    <citation type="journal article" date="2019" name="Nat. Plants">
        <title>Stout camphor tree genome fills gaps in understanding of flowering plant genome evolution.</title>
        <authorList>
            <person name="Chaw S.M."/>
            <person name="Liu Y.C."/>
            <person name="Wu Y.W."/>
            <person name="Wang H.Y."/>
            <person name="Lin C.I."/>
            <person name="Wu C.S."/>
            <person name="Ke H.M."/>
            <person name="Chang L.Y."/>
            <person name="Hsu C.Y."/>
            <person name="Yang H.T."/>
            <person name="Sudianto E."/>
            <person name="Hsu M.H."/>
            <person name="Wu K.P."/>
            <person name="Wang L.N."/>
            <person name="Leebens-Mack J.H."/>
            <person name="Tsai I.J."/>
        </authorList>
    </citation>
    <scope>NUCLEOTIDE SEQUENCE [LARGE SCALE GENOMIC DNA]</scope>
    <source>
        <strain evidence="4">cv. Chaw 1501</strain>
        <tissue evidence="3">Young leaves</tissue>
    </source>
</reference>
<protein>
    <submittedName>
        <fullName evidence="3">L10-interacting MYB domain-containing protein</fullName>
    </submittedName>
</protein>
<evidence type="ECO:0000256" key="1">
    <source>
        <dbReference type="SAM" id="MobiDB-lite"/>
    </source>
</evidence>
<feature type="domain" description="Myb/SANT-like" evidence="2">
    <location>
        <begin position="21"/>
        <end position="105"/>
    </location>
</feature>
<dbReference type="AlphaFoldDB" id="A0A3S3QV24"/>
<dbReference type="InterPro" id="IPR024752">
    <property type="entry name" value="Myb/SANT-like_dom"/>
</dbReference>
<organism evidence="3 4">
    <name type="scientific">Cinnamomum micranthum f. kanehirae</name>
    <dbReference type="NCBI Taxonomy" id="337451"/>
    <lineage>
        <taxon>Eukaryota</taxon>
        <taxon>Viridiplantae</taxon>
        <taxon>Streptophyta</taxon>
        <taxon>Embryophyta</taxon>
        <taxon>Tracheophyta</taxon>
        <taxon>Spermatophyta</taxon>
        <taxon>Magnoliopsida</taxon>
        <taxon>Magnoliidae</taxon>
        <taxon>Laurales</taxon>
        <taxon>Lauraceae</taxon>
        <taxon>Cinnamomum</taxon>
    </lineage>
</organism>
<feature type="region of interest" description="Disordered" evidence="1">
    <location>
        <begin position="1"/>
        <end position="20"/>
    </location>
</feature>
<evidence type="ECO:0000259" key="2">
    <source>
        <dbReference type="Pfam" id="PF12776"/>
    </source>
</evidence>
<keyword evidence="4" id="KW-1185">Reference proteome</keyword>
<feature type="compositionally biased region" description="Polar residues" evidence="1">
    <location>
        <begin position="1"/>
        <end position="10"/>
    </location>
</feature>